<comment type="caution">
    <text evidence="10">The sequence shown here is derived from an EMBL/GenBank/DDBJ whole genome shotgun (WGS) entry which is preliminary data.</text>
</comment>
<dbReference type="SUPFAM" id="SSF48350">
    <property type="entry name" value="GTPase activation domain, GAP"/>
    <property type="match status" value="1"/>
</dbReference>
<evidence type="ECO:0000259" key="9">
    <source>
        <dbReference type="PROSITE" id="PS50238"/>
    </source>
</evidence>
<dbReference type="PROSITE" id="PS00479">
    <property type="entry name" value="ZF_DAG_PE_1"/>
    <property type="match status" value="1"/>
</dbReference>
<feature type="non-terminal residue" evidence="10">
    <location>
        <position position="1"/>
    </location>
</feature>
<dbReference type="InterPro" id="IPR046349">
    <property type="entry name" value="C1-like_sf"/>
</dbReference>
<dbReference type="Pfam" id="PF00620">
    <property type="entry name" value="RhoGAP"/>
    <property type="match status" value="1"/>
</dbReference>
<dbReference type="Pfam" id="PF00130">
    <property type="entry name" value="C1_1"/>
    <property type="match status" value="1"/>
</dbReference>
<feature type="domain" description="Rho-GAP" evidence="9">
    <location>
        <begin position="103"/>
        <end position="208"/>
    </location>
</feature>
<evidence type="ECO:0000313" key="10">
    <source>
        <dbReference type="EMBL" id="MEQ2272231.1"/>
    </source>
</evidence>
<comment type="subcellular location">
    <subcellularLocation>
        <location evidence="2">Cytoplasm</location>
    </subcellularLocation>
    <subcellularLocation>
        <location evidence="1">Membrane</location>
    </subcellularLocation>
</comment>
<dbReference type="InterPro" id="IPR046987">
    <property type="entry name" value="Myo9"/>
</dbReference>
<organism evidence="10 11">
    <name type="scientific">Xenotaenia resolanae</name>
    <dbReference type="NCBI Taxonomy" id="208358"/>
    <lineage>
        <taxon>Eukaryota</taxon>
        <taxon>Metazoa</taxon>
        <taxon>Chordata</taxon>
        <taxon>Craniata</taxon>
        <taxon>Vertebrata</taxon>
        <taxon>Euteleostomi</taxon>
        <taxon>Actinopterygii</taxon>
        <taxon>Neopterygii</taxon>
        <taxon>Teleostei</taxon>
        <taxon>Neoteleostei</taxon>
        <taxon>Acanthomorphata</taxon>
        <taxon>Ovalentaria</taxon>
        <taxon>Atherinomorphae</taxon>
        <taxon>Cyprinodontiformes</taxon>
        <taxon>Goodeidae</taxon>
        <taxon>Xenotaenia</taxon>
    </lineage>
</organism>
<keyword evidence="3" id="KW-0963">Cytoplasm</keyword>
<dbReference type="InterPro" id="IPR008936">
    <property type="entry name" value="Rho_GTPase_activation_prot"/>
</dbReference>
<dbReference type="Proteomes" id="UP001444071">
    <property type="component" value="Unassembled WGS sequence"/>
</dbReference>
<evidence type="ECO:0000256" key="3">
    <source>
        <dbReference type="ARBA" id="ARBA00022490"/>
    </source>
</evidence>
<reference evidence="10 11" key="1">
    <citation type="submission" date="2021-06" db="EMBL/GenBank/DDBJ databases">
        <authorList>
            <person name="Palmer J.M."/>
        </authorList>
    </citation>
    <scope>NUCLEOTIDE SEQUENCE [LARGE SCALE GENOMIC DNA]</scope>
    <source>
        <strain evidence="10 11">XR_2019</strain>
        <tissue evidence="10">Muscle</tissue>
    </source>
</reference>
<evidence type="ECO:0000256" key="5">
    <source>
        <dbReference type="ARBA" id="ARBA00022833"/>
    </source>
</evidence>
<keyword evidence="7" id="KW-1133">Transmembrane helix</keyword>
<evidence type="ECO:0000259" key="8">
    <source>
        <dbReference type="PROSITE" id="PS50081"/>
    </source>
</evidence>
<dbReference type="SUPFAM" id="SSF57889">
    <property type="entry name" value="Cysteine-rich domain"/>
    <property type="match status" value="1"/>
</dbReference>
<dbReference type="PANTHER" id="PTHR46184">
    <property type="entry name" value="UNCONVENTIONAL MYOSIN-IXB-LIKE PROTEIN"/>
    <property type="match status" value="1"/>
</dbReference>
<gene>
    <name evidence="10" type="primary">MYO9AA_2</name>
    <name evidence="10" type="ORF">XENORESO_017085</name>
</gene>
<dbReference type="Gene3D" id="1.10.555.10">
    <property type="entry name" value="Rho GTPase activation protein"/>
    <property type="match status" value="1"/>
</dbReference>
<dbReference type="InterPro" id="IPR000198">
    <property type="entry name" value="RhoGAP_dom"/>
</dbReference>
<dbReference type="SMART" id="SM00109">
    <property type="entry name" value="C1"/>
    <property type="match status" value="1"/>
</dbReference>
<dbReference type="Gene3D" id="3.30.60.20">
    <property type="match status" value="1"/>
</dbReference>
<evidence type="ECO:0000256" key="1">
    <source>
        <dbReference type="ARBA" id="ARBA00004370"/>
    </source>
</evidence>
<keyword evidence="11" id="KW-1185">Reference proteome</keyword>
<keyword evidence="5" id="KW-0862">Zinc</keyword>
<feature type="domain" description="Phorbol-ester/DAG-type" evidence="8">
    <location>
        <begin position="6"/>
        <end position="55"/>
    </location>
</feature>
<accession>A0ABV0WRH8</accession>
<dbReference type="PROSITE" id="PS50238">
    <property type="entry name" value="RHOGAP"/>
    <property type="match status" value="1"/>
</dbReference>
<dbReference type="PROSITE" id="PS50081">
    <property type="entry name" value="ZF_DAG_PE_2"/>
    <property type="match status" value="1"/>
</dbReference>
<sequence length="208" mass="23998">VEEHNGHIFKSTQYSIPTYCEYCSSLIWMMDRACVCKLCRYACHRKCCSKMTTKCSKKVRFNQIFVLFRDAASLICSVLAAIFVLCVLLLKYDPELSSRQFGVELSRLTSEERAVPQLVEKLINYIEMHGLYTEGIYRKSGSTNKIKELRQGLDTDVSSVILDDYNIHVIASVLKQWLRDLPSPLMTFELYEEFLRAMGMLFISVFPA</sequence>
<keyword evidence="7" id="KW-0812">Transmembrane</keyword>
<keyword evidence="4" id="KW-0479">Metal-binding</keyword>
<dbReference type="PANTHER" id="PTHR46184:SF3">
    <property type="entry name" value="UNCONVENTIONAL MYOSIN-IXA"/>
    <property type="match status" value="1"/>
</dbReference>
<evidence type="ECO:0000256" key="4">
    <source>
        <dbReference type="ARBA" id="ARBA00022723"/>
    </source>
</evidence>
<keyword evidence="6 7" id="KW-0472">Membrane</keyword>
<proteinExistence type="predicted"/>
<evidence type="ECO:0000256" key="7">
    <source>
        <dbReference type="SAM" id="Phobius"/>
    </source>
</evidence>
<protein>
    <submittedName>
        <fullName evidence="10">Unconventional myosin-IXAa</fullName>
    </submittedName>
</protein>
<name>A0ABV0WRH8_9TELE</name>
<evidence type="ECO:0000256" key="2">
    <source>
        <dbReference type="ARBA" id="ARBA00004496"/>
    </source>
</evidence>
<dbReference type="InterPro" id="IPR002219">
    <property type="entry name" value="PKC_DAG/PE"/>
</dbReference>
<evidence type="ECO:0000313" key="11">
    <source>
        <dbReference type="Proteomes" id="UP001444071"/>
    </source>
</evidence>
<evidence type="ECO:0000256" key="6">
    <source>
        <dbReference type="ARBA" id="ARBA00023136"/>
    </source>
</evidence>
<feature type="transmembrane region" description="Helical" evidence="7">
    <location>
        <begin position="71"/>
        <end position="90"/>
    </location>
</feature>
<dbReference type="SMART" id="SM00324">
    <property type="entry name" value="RhoGAP"/>
    <property type="match status" value="1"/>
</dbReference>
<dbReference type="EMBL" id="JAHRIM010065817">
    <property type="protein sequence ID" value="MEQ2272231.1"/>
    <property type="molecule type" value="Genomic_DNA"/>
</dbReference>